<gene>
    <name evidence="1" type="primary">RvY_06301-1</name>
    <name evidence="1" type="synonym">RvY_06301.1</name>
    <name evidence="1" type="ORF">RvY_06301</name>
</gene>
<evidence type="ECO:0000313" key="1">
    <source>
        <dbReference type="EMBL" id="GAU94546.1"/>
    </source>
</evidence>
<proteinExistence type="predicted"/>
<sequence length="409" mass="46513">MGWTLDEEVSKWMLDQLIDPEVSKLKLSRGQRQQMDKMWLSMRVPSHENRKPRSLSQYKQFKAHKIRMFAVHALPVDYCDMYMRLFEEIFGVEQMKYSVHLISHLHLALRYYGPLSTVSCYGPENQIGRVTRNIQSMSNTTKPLMNNYAILNQSSIILATIAIETQDKINAQQVFSIRSLDIAVKALGWAGCYLPINTLPHRNHFYGKGSIVESSSADIAKTQSTEALRRAISERRAVSFSKAMVDTGIFVRPHHCDGNFLDTEQLPSCAQSRARDERRGLRWVLHDQHLPEPAPSVPKSTKADKVDEAALKKRAKNEKNVLASHLKNILTLRPKSHVVSKELMLKVCAVIGQVNVTPDATKNLSQQIGYAMPLAFPNDKETWHSRKTRTGKERPNSYRGVAFAELETT</sequence>
<organism evidence="1 2">
    <name type="scientific">Ramazzottius varieornatus</name>
    <name type="common">Water bear</name>
    <name type="synonym">Tardigrade</name>
    <dbReference type="NCBI Taxonomy" id="947166"/>
    <lineage>
        <taxon>Eukaryota</taxon>
        <taxon>Metazoa</taxon>
        <taxon>Ecdysozoa</taxon>
        <taxon>Tardigrada</taxon>
        <taxon>Eutardigrada</taxon>
        <taxon>Parachela</taxon>
        <taxon>Hypsibioidea</taxon>
        <taxon>Ramazzottiidae</taxon>
        <taxon>Ramazzottius</taxon>
    </lineage>
</organism>
<comment type="caution">
    <text evidence="1">The sequence shown here is derived from an EMBL/GenBank/DDBJ whole genome shotgun (WGS) entry which is preliminary data.</text>
</comment>
<accession>A0A1D1UY13</accession>
<name>A0A1D1UY13_RAMVA</name>
<dbReference type="EMBL" id="BDGG01000002">
    <property type="protein sequence ID" value="GAU94546.1"/>
    <property type="molecule type" value="Genomic_DNA"/>
</dbReference>
<evidence type="ECO:0000313" key="2">
    <source>
        <dbReference type="Proteomes" id="UP000186922"/>
    </source>
</evidence>
<dbReference type="Proteomes" id="UP000186922">
    <property type="component" value="Unassembled WGS sequence"/>
</dbReference>
<dbReference type="AlphaFoldDB" id="A0A1D1UY13"/>
<keyword evidence="2" id="KW-1185">Reference proteome</keyword>
<reference evidence="1 2" key="1">
    <citation type="journal article" date="2016" name="Nat. Commun.">
        <title>Extremotolerant tardigrade genome and improved radiotolerance of human cultured cells by tardigrade-unique protein.</title>
        <authorList>
            <person name="Hashimoto T."/>
            <person name="Horikawa D.D."/>
            <person name="Saito Y."/>
            <person name="Kuwahara H."/>
            <person name="Kozuka-Hata H."/>
            <person name="Shin-I T."/>
            <person name="Minakuchi Y."/>
            <person name="Ohishi K."/>
            <person name="Motoyama A."/>
            <person name="Aizu T."/>
            <person name="Enomoto A."/>
            <person name="Kondo K."/>
            <person name="Tanaka S."/>
            <person name="Hara Y."/>
            <person name="Koshikawa S."/>
            <person name="Sagara H."/>
            <person name="Miura T."/>
            <person name="Yokobori S."/>
            <person name="Miyagawa K."/>
            <person name="Suzuki Y."/>
            <person name="Kubo T."/>
            <person name="Oyama M."/>
            <person name="Kohara Y."/>
            <person name="Fujiyama A."/>
            <person name="Arakawa K."/>
            <person name="Katayama T."/>
            <person name="Toyoda A."/>
            <person name="Kunieda T."/>
        </authorList>
    </citation>
    <scope>NUCLEOTIDE SEQUENCE [LARGE SCALE GENOMIC DNA]</scope>
    <source>
        <strain evidence="1 2">YOKOZUNA-1</strain>
    </source>
</reference>
<protein>
    <submittedName>
        <fullName evidence="1">Uncharacterized protein</fullName>
    </submittedName>
</protein>
<dbReference type="OrthoDB" id="10015795at2759"/>